<keyword evidence="3" id="KW-0949">S-adenosyl-L-methionine</keyword>
<accession>A0A0N5ANH3</accession>
<dbReference type="Gene3D" id="3.40.50.150">
    <property type="entry name" value="Vaccinia Virus protein VP39"/>
    <property type="match status" value="1"/>
</dbReference>
<evidence type="ECO:0000256" key="1">
    <source>
        <dbReference type="ARBA" id="ARBA00022603"/>
    </source>
</evidence>
<dbReference type="GO" id="GO:0008757">
    <property type="term" value="F:S-adenosylmethionine-dependent methyltransferase activity"/>
    <property type="evidence" value="ECO:0007669"/>
    <property type="project" value="TreeGrafter"/>
</dbReference>
<dbReference type="Pfam" id="PF01596">
    <property type="entry name" value="Methyltransf_3"/>
    <property type="match status" value="1"/>
</dbReference>
<proteinExistence type="inferred from homology"/>
<reference evidence="6" key="1">
    <citation type="submission" date="2017-02" db="UniProtKB">
        <authorList>
            <consortium name="WormBaseParasite"/>
        </authorList>
    </citation>
    <scope>IDENTIFICATION</scope>
</reference>
<keyword evidence="1" id="KW-0489">Methyltransferase</keyword>
<dbReference type="Proteomes" id="UP000046393">
    <property type="component" value="Unplaced"/>
</dbReference>
<dbReference type="InterPro" id="IPR050362">
    <property type="entry name" value="Cation-dep_OMT"/>
</dbReference>
<dbReference type="InterPro" id="IPR002935">
    <property type="entry name" value="SAM_O-MeTrfase"/>
</dbReference>
<dbReference type="WBParaSite" id="SMUV_0000615901-mRNA-1">
    <property type="protein sequence ID" value="SMUV_0000615901-mRNA-1"/>
    <property type="gene ID" value="SMUV_0000615901"/>
</dbReference>
<keyword evidence="5" id="KW-1185">Reference proteome</keyword>
<organism evidence="5 6">
    <name type="scientific">Syphacia muris</name>
    <dbReference type="NCBI Taxonomy" id="451379"/>
    <lineage>
        <taxon>Eukaryota</taxon>
        <taxon>Metazoa</taxon>
        <taxon>Ecdysozoa</taxon>
        <taxon>Nematoda</taxon>
        <taxon>Chromadorea</taxon>
        <taxon>Rhabditida</taxon>
        <taxon>Spirurina</taxon>
        <taxon>Oxyuridomorpha</taxon>
        <taxon>Oxyuroidea</taxon>
        <taxon>Oxyuridae</taxon>
        <taxon>Syphacia</taxon>
    </lineage>
</organism>
<evidence type="ECO:0000256" key="3">
    <source>
        <dbReference type="ARBA" id="ARBA00022691"/>
    </source>
</evidence>
<dbReference type="CDD" id="cd02440">
    <property type="entry name" value="AdoMet_MTases"/>
    <property type="match status" value="1"/>
</dbReference>
<evidence type="ECO:0000313" key="5">
    <source>
        <dbReference type="Proteomes" id="UP000046393"/>
    </source>
</evidence>
<protein>
    <submittedName>
        <fullName evidence="6">Methyltransferase domain-containing protein</fullName>
    </submittedName>
</protein>
<dbReference type="GO" id="GO:0032259">
    <property type="term" value="P:methylation"/>
    <property type="evidence" value="ECO:0007669"/>
    <property type="project" value="UniProtKB-KW"/>
</dbReference>
<dbReference type="STRING" id="451379.A0A0N5ANH3"/>
<keyword evidence="2" id="KW-0808">Transferase</keyword>
<sequence length="218" mass="24775">MLRKSIDYFKYAVFQNSLRQQHILEEIVKITLEEFPTFYTAGAEVLQLGQNLIGLIRGKRVLDIGTCAGASAIAWALSLPEDGEVITMDIEQEAYVKYGKQLLSKRRDIDEKIDFRLGDAIDTLDSLIANDEAGRWDFAFIGADKLNYLRYYEKCLELLRPGGVIIVNNALWYEKVLNQDKDEETAAVDNLNRAIHNDERVSNVLLNISNGVNLVFKK</sequence>
<dbReference type="GO" id="GO:0008171">
    <property type="term" value="F:O-methyltransferase activity"/>
    <property type="evidence" value="ECO:0007669"/>
    <property type="project" value="InterPro"/>
</dbReference>
<dbReference type="PROSITE" id="PS51682">
    <property type="entry name" value="SAM_OMT_I"/>
    <property type="match status" value="1"/>
</dbReference>
<dbReference type="SUPFAM" id="SSF53335">
    <property type="entry name" value="S-adenosyl-L-methionine-dependent methyltransferases"/>
    <property type="match status" value="1"/>
</dbReference>
<name>A0A0N5ANH3_9BILA</name>
<dbReference type="PANTHER" id="PTHR10509">
    <property type="entry name" value="O-METHYLTRANSFERASE-RELATED"/>
    <property type="match status" value="1"/>
</dbReference>
<evidence type="ECO:0000256" key="4">
    <source>
        <dbReference type="ARBA" id="ARBA00023453"/>
    </source>
</evidence>
<comment type="similarity">
    <text evidence="4">Belongs to the class I-like SAM-binding methyltransferase superfamily. Cation-dependent O-methyltransferase family.</text>
</comment>
<evidence type="ECO:0000256" key="2">
    <source>
        <dbReference type="ARBA" id="ARBA00022679"/>
    </source>
</evidence>
<dbReference type="AlphaFoldDB" id="A0A0N5ANH3"/>
<dbReference type="InterPro" id="IPR029063">
    <property type="entry name" value="SAM-dependent_MTases_sf"/>
</dbReference>
<evidence type="ECO:0000313" key="6">
    <source>
        <dbReference type="WBParaSite" id="SMUV_0000615901-mRNA-1"/>
    </source>
</evidence>
<dbReference type="PANTHER" id="PTHR10509:SF93">
    <property type="entry name" value="CATECHOL O-METHYLTRANSFERASE DOMAIN-CONTAINING PROTEIN 1"/>
    <property type="match status" value="1"/>
</dbReference>